<evidence type="ECO:0000313" key="10">
    <source>
        <dbReference type="Proteomes" id="UP000462410"/>
    </source>
</evidence>
<evidence type="ECO:0000313" key="5">
    <source>
        <dbReference type="EMBL" id="MWU34225.1"/>
    </source>
</evidence>
<dbReference type="EMBL" id="WTRC01000014">
    <property type="protein sequence ID" value="MWT19826.1"/>
    <property type="molecule type" value="Genomic_DNA"/>
</dbReference>
<proteinExistence type="predicted"/>
<sequence>MSKDKNAPSLPSTGIYIEKGFGNHLSNITSVGYDVGIRFDEAYNNKFSSVQVISLDALTVLEQTKIQLLNLNIDEKLKNEINNKLDEIKTAPSKESASNSYIKLMSSLSDHVTVLTPLWPHLCTLAGSLIA</sequence>
<organism evidence="1 7">
    <name type="scientific">Escherichia coli</name>
    <dbReference type="NCBI Taxonomy" id="562"/>
    <lineage>
        <taxon>Bacteria</taxon>
        <taxon>Pseudomonadati</taxon>
        <taxon>Pseudomonadota</taxon>
        <taxon>Gammaproteobacteria</taxon>
        <taxon>Enterobacterales</taxon>
        <taxon>Enterobacteriaceae</taxon>
        <taxon>Escherichia</taxon>
    </lineage>
</organism>
<evidence type="ECO:0000313" key="9">
    <source>
        <dbReference type="Proteomes" id="UP000460875"/>
    </source>
</evidence>
<evidence type="ECO:0000313" key="8">
    <source>
        <dbReference type="Proteomes" id="UP000441160"/>
    </source>
</evidence>
<evidence type="ECO:0000313" key="6">
    <source>
        <dbReference type="Proteomes" id="UP000436482"/>
    </source>
</evidence>
<gene>
    <name evidence="1" type="ORF">GP711_26655</name>
    <name evidence="5" type="ORF">GP944_26850</name>
    <name evidence="4" type="ORF">GP965_02545</name>
    <name evidence="2" type="ORF">GP975_22085</name>
    <name evidence="3" type="ORF">GP979_06445</name>
</gene>
<evidence type="ECO:0000313" key="3">
    <source>
        <dbReference type="EMBL" id="MWR87948.1"/>
    </source>
</evidence>
<evidence type="ECO:0000313" key="2">
    <source>
        <dbReference type="EMBL" id="MWR40699.1"/>
    </source>
</evidence>
<dbReference type="Proteomes" id="UP000462410">
    <property type="component" value="Unassembled WGS sequence"/>
</dbReference>
<dbReference type="RefSeq" id="WP_053286006.1">
    <property type="nucleotide sequence ID" value="NZ_CXXX01000004.1"/>
</dbReference>
<dbReference type="Proteomes" id="UP000437875">
    <property type="component" value="Unassembled WGS sequence"/>
</dbReference>
<dbReference type="EMBL" id="WTQQ01000052">
    <property type="protein sequence ID" value="MWR87948.1"/>
    <property type="molecule type" value="Genomic_DNA"/>
</dbReference>
<dbReference type="AlphaFoldDB" id="A0A6N6WPM5"/>
<dbReference type="EMBL" id="WSGM01000338">
    <property type="protein sequence ID" value="KAE9723321.1"/>
    <property type="molecule type" value="Genomic_DNA"/>
</dbReference>
<dbReference type="Proteomes" id="UP000460875">
    <property type="component" value="Unassembled WGS sequence"/>
</dbReference>
<reference evidence="6 8" key="2">
    <citation type="submission" date="2019-12" db="EMBL/GenBank/DDBJ databases">
        <title>Enteriobacteria Tanzani isolates_8377-8380.</title>
        <authorList>
            <person name="Subbiah M."/>
            <person name="Call D."/>
        </authorList>
    </citation>
    <scope>NUCLEOTIDE SEQUENCE [LARGE SCALE GENOMIC DNA]</scope>
    <source>
        <strain evidence="5 8">8378wB3</strain>
        <strain evidence="4 10">8378wH8</strain>
        <strain evidence="2 9">8379wE2</strain>
        <strain evidence="3 6">8379wE6</strain>
    </source>
</reference>
<name>A0A6N6WPM5_ECOLX</name>
<protein>
    <submittedName>
        <fullName evidence="1">Uncharacterized protein</fullName>
    </submittedName>
</protein>
<comment type="caution">
    <text evidence="1">The sequence shown here is derived from an EMBL/GenBank/DDBJ whole genome shotgun (WGS) entry which is preliminary data.</text>
</comment>
<evidence type="ECO:0000313" key="4">
    <source>
        <dbReference type="EMBL" id="MWT19826.1"/>
    </source>
</evidence>
<evidence type="ECO:0000313" key="7">
    <source>
        <dbReference type="Proteomes" id="UP000437875"/>
    </source>
</evidence>
<dbReference type="EMBL" id="WTQT01000728">
    <property type="protein sequence ID" value="MWR40699.1"/>
    <property type="molecule type" value="Genomic_DNA"/>
</dbReference>
<reference evidence="1 7" key="1">
    <citation type="submission" date="2019-10" db="EMBL/GenBank/DDBJ databases">
        <title>Antimicrobial-resistant enteric bacteria are widely distributed amongst people, animals and the environment in northern Tanzania.</title>
        <authorList>
            <person name="Subbiah M."/>
            <person name="Call D.R."/>
        </authorList>
    </citation>
    <scope>NUCLEOTIDE SEQUENCE [LARGE SCALE GENOMIC DNA]</scope>
    <source>
        <strain evidence="1 7">TzEc067</strain>
    </source>
</reference>
<dbReference type="EMBL" id="WTRX01000224">
    <property type="protein sequence ID" value="MWU34225.1"/>
    <property type="molecule type" value="Genomic_DNA"/>
</dbReference>
<evidence type="ECO:0000313" key="1">
    <source>
        <dbReference type="EMBL" id="KAE9723321.1"/>
    </source>
</evidence>
<dbReference type="Proteomes" id="UP000436482">
    <property type="component" value="Unassembled WGS sequence"/>
</dbReference>
<accession>A0A6N6WPM5</accession>
<dbReference type="Proteomes" id="UP000441160">
    <property type="component" value="Unassembled WGS sequence"/>
</dbReference>